<comment type="caution">
    <text evidence="1">The sequence shown here is derived from an EMBL/GenBank/DDBJ whole genome shotgun (WGS) entry which is preliminary data.</text>
</comment>
<proteinExistence type="predicted"/>
<evidence type="ECO:0000313" key="1">
    <source>
        <dbReference type="EMBL" id="KAH7995863.1"/>
    </source>
</evidence>
<protein>
    <submittedName>
        <fullName evidence="1">Dolichyl-phosphate beta-glucosyltransferase</fullName>
    </submittedName>
</protein>
<evidence type="ECO:0000313" key="2">
    <source>
        <dbReference type="Proteomes" id="UP000827872"/>
    </source>
</evidence>
<accession>A0ACB8EU43</accession>
<name>A0ACB8EU43_9SAUR</name>
<keyword evidence="2" id="KW-1185">Reference proteome</keyword>
<dbReference type="EMBL" id="CM037620">
    <property type="protein sequence ID" value="KAH7995863.1"/>
    <property type="molecule type" value="Genomic_DNA"/>
</dbReference>
<organism evidence="1 2">
    <name type="scientific">Sphaerodactylus townsendi</name>
    <dbReference type="NCBI Taxonomy" id="933632"/>
    <lineage>
        <taxon>Eukaryota</taxon>
        <taxon>Metazoa</taxon>
        <taxon>Chordata</taxon>
        <taxon>Craniata</taxon>
        <taxon>Vertebrata</taxon>
        <taxon>Euteleostomi</taxon>
        <taxon>Lepidosauria</taxon>
        <taxon>Squamata</taxon>
        <taxon>Bifurcata</taxon>
        <taxon>Gekkota</taxon>
        <taxon>Sphaerodactylidae</taxon>
        <taxon>Sphaerodactylus</taxon>
    </lineage>
</organism>
<dbReference type="Proteomes" id="UP000827872">
    <property type="component" value="Linkage Group LG07"/>
</dbReference>
<reference evidence="1" key="1">
    <citation type="submission" date="2021-08" db="EMBL/GenBank/DDBJ databases">
        <title>The first chromosome-level gecko genome reveals the dynamic sex chromosomes of Neotropical dwarf geckos (Sphaerodactylidae: Sphaerodactylus).</title>
        <authorList>
            <person name="Pinto B.J."/>
            <person name="Keating S.E."/>
            <person name="Gamble T."/>
        </authorList>
    </citation>
    <scope>NUCLEOTIDE SEQUENCE</scope>
    <source>
        <strain evidence="1">TG3544</strain>
    </source>
</reference>
<gene>
    <name evidence="1" type="primary">ALG5</name>
    <name evidence="1" type="ORF">K3G42_028966</name>
</gene>
<sequence>MAQILAYVNQSAREVALKYSQKYGRDKVRVLTLLKNRGKGGAVRMGVLSSRGKKILMADADGATKFEDVEKVEKGLENLQPWPDQMAVISWDLEHTLRKTQ</sequence>